<evidence type="ECO:0000256" key="1">
    <source>
        <dbReference type="ARBA" id="ARBA00022723"/>
    </source>
</evidence>
<gene>
    <name evidence="5" type="ORF">L596_023965</name>
</gene>
<keyword evidence="6" id="KW-1185">Reference proteome</keyword>
<dbReference type="EMBL" id="AZBU02000008">
    <property type="protein sequence ID" value="TKR67885.1"/>
    <property type="molecule type" value="Genomic_DNA"/>
</dbReference>
<evidence type="ECO:0000256" key="2">
    <source>
        <dbReference type="ARBA" id="ARBA00022833"/>
    </source>
</evidence>
<feature type="domain" description="LIM zinc-binding" evidence="4">
    <location>
        <begin position="7"/>
        <end position="41"/>
    </location>
</feature>
<dbReference type="Gene3D" id="2.10.110.10">
    <property type="entry name" value="Cysteine Rich Protein"/>
    <property type="match status" value="1"/>
</dbReference>
<dbReference type="GO" id="GO:0046872">
    <property type="term" value="F:metal ion binding"/>
    <property type="evidence" value="ECO:0007669"/>
    <property type="project" value="UniProtKB-KW"/>
</dbReference>
<evidence type="ECO:0000259" key="4">
    <source>
        <dbReference type="PROSITE" id="PS00478"/>
    </source>
</evidence>
<keyword evidence="3" id="KW-0440">LIM domain</keyword>
<evidence type="ECO:0000256" key="3">
    <source>
        <dbReference type="ARBA" id="ARBA00023038"/>
    </source>
</evidence>
<dbReference type="Proteomes" id="UP000298663">
    <property type="component" value="Unassembled WGS sequence"/>
</dbReference>
<dbReference type="OrthoDB" id="25488at2759"/>
<organism evidence="5 6">
    <name type="scientific">Steinernema carpocapsae</name>
    <name type="common">Entomopathogenic nematode</name>
    <dbReference type="NCBI Taxonomy" id="34508"/>
    <lineage>
        <taxon>Eukaryota</taxon>
        <taxon>Metazoa</taxon>
        <taxon>Ecdysozoa</taxon>
        <taxon>Nematoda</taxon>
        <taxon>Chromadorea</taxon>
        <taxon>Rhabditida</taxon>
        <taxon>Tylenchina</taxon>
        <taxon>Panagrolaimomorpha</taxon>
        <taxon>Strongyloidoidea</taxon>
        <taxon>Steinernematidae</taxon>
        <taxon>Steinernema</taxon>
    </lineage>
</organism>
<dbReference type="AlphaFoldDB" id="A0A4V5ZZK6"/>
<evidence type="ECO:0000313" key="6">
    <source>
        <dbReference type="Proteomes" id="UP000298663"/>
    </source>
</evidence>
<sequence length="91" mass="10370">MSKKGRCPHCEKPIGLQQAIFANGNLWHVEHFICILCSVAIVANEVFHIINFVETLMPIANDLLQNSFGKPLDEAEQEHQWIPHVVRKLNV</sequence>
<protein>
    <recommendedName>
        <fullName evidence="4">LIM zinc-binding domain-containing protein</fullName>
    </recommendedName>
</protein>
<comment type="caution">
    <text evidence="5">The sequence shown here is derived from an EMBL/GenBank/DDBJ whole genome shotgun (WGS) entry which is preliminary data.</text>
</comment>
<dbReference type="InterPro" id="IPR001781">
    <property type="entry name" value="Znf_LIM"/>
</dbReference>
<keyword evidence="2" id="KW-0862">Zinc</keyword>
<reference evidence="5 6" key="2">
    <citation type="journal article" date="2019" name="G3 (Bethesda)">
        <title>Hybrid Assembly of the Genome of the Entomopathogenic Nematode Steinernema carpocapsae Identifies the X-Chromosome.</title>
        <authorList>
            <person name="Serra L."/>
            <person name="Macchietto M."/>
            <person name="Macias-Munoz A."/>
            <person name="McGill C.J."/>
            <person name="Rodriguez I.M."/>
            <person name="Rodriguez B."/>
            <person name="Murad R."/>
            <person name="Mortazavi A."/>
        </authorList>
    </citation>
    <scope>NUCLEOTIDE SEQUENCE [LARGE SCALE GENOMIC DNA]</scope>
    <source>
        <strain evidence="5 6">ALL</strain>
    </source>
</reference>
<accession>A0A4V5ZZK6</accession>
<dbReference type="PROSITE" id="PS00478">
    <property type="entry name" value="LIM_DOMAIN_1"/>
    <property type="match status" value="1"/>
</dbReference>
<dbReference type="Pfam" id="PF00412">
    <property type="entry name" value="LIM"/>
    <property type="match status" value="1"/>
</dbReference>
<reference evidence="5 6" key="1">
    <citation type="journal article" date="2015" name="Genome Biol.">
        <title>Comparative genomics of Steinernema reveals deeply conserved gene regulatory networks.</title>
        <authorList>
            <person name="Dillman A.R."/>
            <person name="Macchietto M."/>
            <person name="Porter C.F."/>
            <person name="Rogers A."/>
            <person name="Williams B."/>
            <person name="Antoshechkin I."/>
            <person name="Lee M.M."/>
            <person name="Goodwin Z."/>
            <person name="Lu X."/>
            <person name="Lewis E.E."/>
            <person name="Goodrich-Blair H."/>
            <person name="Stock S.P."/>
            <person name="Adams B.J."/>
            <person name="Sternberg P.W."/>
            <person name="Mortazavi A."/>
        </authorList>
    </citation>
    <scope>NUCLEOTIDE SEQUENCE [LARGE SCALE GENOMIC DNA]</scope>
    <source>
        <strain evidence="5 6">ALL</strain>
    </source>
</reference>
<evidence type="ECO:0000313" key="5">
    <source>
        <dbReference type="EMBL" id="TKR67885.1"/>
    </source>
</evidence>
<keyword evidence="1" id="KW-0479">Metal-binding</keyword>
<name>A0A4V5ZZK6_STECR</name>
<proteinExistence type="predicted"/>